<dbReference type="OrthoDB" id="103679at2157"/>
<evidence type="ECO:0000313" key="2">
    <source>
        <dbReference type="Proteomes" id="UP000070587"/>
    </source>
</evidence>
<gene>
    <name evidence="1" type="ORF">TQ32_08240</name>
</gene>
<dbReference type="KEGG" id="pyc:TQ32_08240"/>
<dbReference type="PATRIC" id="fig|1609559.3.peg.1722"/>
<accession>A0A127BCD6</accession>
<organism evidence="1 2">
    <name type="scientific">Pyrococcus kukulkanii</name>
    <dbReference type="NCBI Taxonomy" id="1609559"/>
    <lineage>
        <taxon>Archaea</taxon>
        <taxon>Methanobacteriati</taxon>
        <taxon>Methanobacteriota</taxon>
        <taxon>Thermococci</taxon>
        <taxon>Thermococcales</taxon>
        <taxon>Thermococcaceae</taxon>
        <taxon>Pyrococcus</taxon>
    </lineage>
</organism>
<dbReference type="Proteomes" id="UP000070587">
    <property type="component" value="Chromosome"/>
</dbReference>
<protein>
    <submittedName>
        <fullName evidence="1">Uncharacterized protein</fullName>
    </submittedName>
</protein>
<name>A0A127BCD6_9EURY</name>
<proteinExistence type="predicted"/>
<reference evidence="2" key="1">
    <citation type="submission" date="2015-02" db="EMBL/GenBank/DDBJ databases">
        <title>Pyrococcus kukulkanii sp. nov., a novel hyperthermophilic archaeon isolated from a deep-sea hydrothermal vent at the Guaymas Basin.</title>
        <authorList>
            <person name="Oger P.M."/>
            <person name="Callac N."/>
            <person name="Jebbar M."/>
            <person name="Godfroy A."/>
        </authorList>
    </citation>
    <scope>NUCLEOTIDE SEQUENCE [LARGE SCALE GENOMIC DNA]</scope>
    <source>
        <strain evidence="2">NCB100</strain>
    </source>
</reference>
<dbReference type="STRING" id="1609559.TQ32_08240"/>
<dbReference type="AlphaFoldDB" id="A0A127BCD6"/>
<reference evidence="1 2" key="2">
    <citation type="journal article" date="2016" name="Int. J. Syst. Evol. Microbiol.">
        <title>Pyrococcus kukulkanii sp. nov., a hyperthermophilic, piezophilic archaeon isolated from a deep-sea hydrothermal vent.</title>
        <authorList>
            <person name="Callac N."/>
            <person name="Oger P."/>
            <person name="Lesongeur F."/>
            <person name="Rattray J.E."/>
            <person name="Vannier P."/>
            <person name="Michoud G."/>
            <person name="Beauverger M."/>
            <person name="Gayet N."/>
            <person name="Rouxel O."/>
            <person name="Jebbar M."/>
            <person name="Godfroy A."/>
        </authorList>
    </citation>
    <scope>NUCLEOTIDE SEQUENCE [LARGE SCALE GENOMIC DNA]</scope>
    <source>
        <strain evidence="1 2">NCB100</strain>
    </source>
</reference>
<evidence type="ECO:0000313" key="1">
    <source>
        <dbReference type="EMBL" id="AMM54469.1"/>
    </source>
</evidence>
<sequence length="415" mass="48284">MFLGTKSALIIPKIKFKESYQAFAQESLDTSTIHVAVTETGERTSRVEESKEIELPRTPIKPLEFLFGGGAGALKDAPEPLIILFKDPQDESYIHLFEEILIRIYREKKGGIPDIKKLTLKDEWSKREVERWLDEGKIFVVDVDSEGEINKELLADRLWAIFHGRKGIIIFYTKDEKVFEKYRRLLEEVNWQLQRVAKIVEITPRKLSFKEKKMLTKLILGNIIVKDVAPGIDQDTIFNETSKLYEDKLEKLVNEYYHTLGIIREGENESKDHLRIKAFIVSTLIKELVKRGIKDIGEILERIRTEEPFGTIVPDVIFEDEFYEAETLFEEGFHKIHKTIQKYSGIPGRVKIVVEPITAFIHADDFLKLLKILKKRYPGIDVSFYTMDLRNMELLDLRKYLKELSEFLSSNPNTS</sequence>
<dbReference type="EMBL" id="CP010835">
    <property type="protein sequence ID" value="AMM54469.1"/>
    <property type="molecule type" value="Genomic_DNA"/>
</dbReference>